<dbReference type="Pfam" id="PF13041">
    <property type="entry name" value="PPR_2"/>
    <property type="match status" value="2"/>
</dbReference>
<dbReference type="Proteomes" id="UP000236161">
    <property type="component" value="Unassembled WGS sequence"/>
</dbReference>
<dbReference type="Pfam" id="PF14432">
    <property type="entry name" value="DYW_deaminase"/>
    <property type="match status" value="1"/>
</dbReference>
<feature type="repeat" description="PPR" evidence="2">
    <location>
        <begin position="277"/>
        <end position="307"/>
    </location>
</feature>
<sequence length="615" mass="67946">MMALLLLTSPLTPFEMKLESQDDVRLSSSSPSLSRAGEQRCLSLLLVSSSLSQILQSLAFLLKSGLQSNLLVLTRFAAAAAPLGPAATAVAAALLFSSPSLLFYDSFLLNTALRCLSPSPFHPLHLFSFMLRLSLPPNHFTFPFLLKSVAALPSPLVSAALSHAASIRFGFAGDPLVQNTLIHAYGSSGDAGLEPARKVFDETRKSNPVTFSSMIGGYVRSGRSNDAITLFRQMQLACVRPDDVTITTVLSACVNLGALEFAKWINSYIFRAQIPRSISLSNALIDALAKCGDIDAAMEVFNEMPERNIISWTSVIDGLAMHGRGDDAVRVFEGMKLARVQPDSVAFIGVLKACSHAGMVTAGRRYFESMTEEFGIEPRIEHYGCMVDLFSRAGIVEEAMGFLQSMPMKPNPVIWRTLIAACRVHGRLELGEKVTHQLIKEDPLYDSNYVLLSNFYALKRRWKKKWEIRTAMGQQGMRKAPGCSSLELNGEIYEFIAGGEKLSMNPEIREMVEEIAKKLKSVGYVAATKEVLLDLDEEDKEEALNWHSEKLAVAFALLKTSPGTIIRVVKNLRVCGDCHSAMKFISKVYEREIVVRDRSRFHCFKDGVCSCKDFW</sequence>
<name>A0A2I0A8U3_9ASPA</name>
<dbReference type="NCBIfam" id="TIGR00756">
    <property type="entry name" value="PPR"/>
    <property type="match status" value="3"/>
</dbReference>
<dbReference type="InterPro" id="IPR046848">
    <property type="entry name" value="E_motif"/>
</dbReference>
<dbReference type="GO" id="GO:0016787">
    <property type="term" value="F:hydrolase activity"/>
    <property type="evidence" value="ECO:0007669"/>
    <property type="project" value="UniProtKB-KW"/>
</dbReference>
<feature type="repeat" description="PPR" evidence="2">
    <location>
        <begin position="308"/>
        <end position="342"/>
    </location>
</feature>
<keyword evidence="4" id="KW-0378">Hydrolase</keyword>
<dbReference type="InterPro" id="IPR011990">
    <property type="entry name" value="TPR-like_helical_dom_sf"/>
</dbReference>
<dbReference type="PROSITE" id="PS51375">
    <property type="entry name" value="PPR"/>
    <property type="match status" value="3"/>
</dbReference>
<dbReference type="PANTHER" id="PTHR47926">
    <property type="entry name" value="PENTATRICOPEPTIDE REPEAT-CONTAINING PROTEIN"/>
    <property type="match status" value="1"/>
</dbReference>
<dbReference type="FunFam" id="1.25.40.10:FF:000242">
    <property type="entry name" value="Pentatricopeptide repeat-containing protein"/>
    <property type="match status" value="1"/>
</dbReference>
<dbReference type="InterPro" id="IPR002885">
    <property type="entry name" value="PPR_rpt"/>
</dbReference>
<feature type="domain" description="DYW" evidence="3">
    <location>
        <begin position="523"/>
        <end position="615"/>
    </location>
</feature>
<keyword evidence="1" id="KW-0677">Repeat</keyword>
<reference evidence="4 5" key="1">
    <citation type="journal article" date="2017" name="Nature">
        <title>The Apostasia genome and the evolution of orchids.</title>
        <authorList>
            <person name="Zhang G.Q."/>
            <person name="Liu K.W."/>
            <person name="Li Z."/>
            <person name="Lohaus R."/>
            <person name="Hsiao Y.Y."/>
            <person name="Niu S.C."/>
            <person name="Wang J.Y."/>
            <person name="Lin Y.C."/>
            <person name="Xu Q."/>
            <person name="Chen L.J."/>
            <person name="Yoshida K."/>
            <person name="Fujiwara S."/>
            <person name="Wang Z.W."/>
            <person name="Zhang Y.Q."/>
            <person name="Mitsuda N."/>
            <person name="Wang M."/>
            <person name="Liu G.H."/>
            <person name="Pecoraro L."/>
            <person name="Huang H.X."/>
            <person name="Xiao X.J."/>
            <person name="Lin M."/>
            <person name="Wu X.Y."/>
            <person name="Wu W.L."/>
            <person name="Chen Y.Y."/>
            <person name="Chang S.B."/>
            <person name="Sakamoto S."/>
            <person name="Ohme-Takagi M."/>
            <person name="Yagi M."/>
            <person name="Zeng S.J."/>
            <person name="Shen C.Y."/>
            <person name="Yeh C.M."/>
            <person name="Luo Y.B."/>
            <person name="Tsai W.C."/>
            <person name="Van de Peer Y."/>
            <person name="Liu Z.J."/>
        </authorList>
    </citation>
    <scope>NUCLEOTIDE SEQUENCE [LARGE SCALE GENOMIC DNA]</scope>
    <source>
        <strain evidence="5">cv. Shenzhen</strain>
        <tissue evidence="4">Stem</tissue>
    </source>
</reference>
<dbReference type="EMBL" id="KZ452012">
    <property type="protein sequence ID" value="PKA51948.1"/>
    <property type="molecule type" value="Genomic_DNA"/>
</dbReference>
<accession>A0A2I0A8U3</accession>
<evidence type="ECO:0000259" key="3">
    <source>
        <dbReference type="Pfam" id="PF14432"/>
    </source>
</evidence>
<dbReference type="FunFam" id="1.25.40.10:FF:000427">
    <property type="entry name" value="Pentatricopeptide repeat-containing protein chloroplastic"/>
    <property type="match status" value="1"/>
</dbReference>
<evidence type="ECO:0000256" key="1">
    <source>
        <dbReference type="ARBA" id="ARBA00022737"/>
    </source>
</evidence>
<dbReference type="OrthoDB" id="185373at2759"/>
<dbReference type="EC" id="3.6.1.-" evidence="4"/>
<dbReference type="Pfam" id="PF20431">
    <property type="entry name" value="E_motif"/>
    <property type="match status" value="1"/>
</dbReference>
<proteinExistence type="predicted"/>
<evidence type="ECO:0000313" key="4">
    <source>
        <dbReference type="EMBL" id="PKA51948.1"/>
    </source>
</evidence>
<dbReference type="AlphaFoldDB" id="A0A2I0A8U3"/>
<dbReference type="GO" id="GO:0003723">
    <property type="term" value="F:RNA binding"/>
    <property type="evidence" value="ECO:0007669"/>
    <property type="project" value="InterPro"/>
</dbReference>
<dbReference type="PANTHER" id="PTHR47926:SF501">
    <property type="entry name" value="DYW DOMAIN-CONTAINING PROTEIN"/>
    <property type="match status" value="1"/>
</dbReference>
<dbReference type="GO" id="GO:0009451">
    <property type="term" value="P:RNA modification"/>
    <property type="evidence" value="ECO:0007669"/>
    <property type="project" value="InterPro"/>
</dbReference>
<dbReference type="InterPro" id="IPR032867">
    <property type="entry name" value="DYW_dom"/>
</dbReference>
<protein>
    <submittedName>
        <fullName evidence="4">Pentatricopeptide repeat-containing protein</fullName>
        <ecNumber evidence="4">3.6.1.-</ecNumber>
    </submittedName>
</protein>
<dbReference type="Gene3D" id="1.25.40.10">
    <property type="entry name" value="Tetratricopeptide repeat domain"/>
    <property type="match status" value="2"/>
</dbReference>
<organism evidence="4 5">
    <name type="scientific">Apostasia shenzhenica</name>
    <dbReference type="NCBI Taxonomy" id="1088818"/>
    <lineage>
        <taxon>Eukaryota</taxon>
        <taxon>Viridiplantae</taxon>
        <taxon>Streptophyta</taxon>
        <taxon>Embryophyta</taxon>
        <taxon>Tracheophyta</taxon>
        <taxon>Spermatophyta</taxon>
        <taxon>Magnoliopsida</taxon>
        <taxon>Liliopsida</taxon>
        <taxon>Asparagales</taxon>
        <taxon>Orchidaceae</taxon>
        <taxon>Apostasioideae</taxon>
        <taxon>Apostasia</taxon>
    </lineage>
</organism>
<gene>
    <name evidence="4" type="primary">PCMP-H82</name>
    <name evidence="4" type="ORF">AXF42_Ash008177</name>
</gene>
<dbReference type="InterPro" id="IPR046960">
    <property type="entry name" value="PPR_At4g14850-like_plant"/>
</dbReference>
<keyword evidence="5" id="KW-1185">Reference proteome</keyword>
<dbReference type="GO" id="GO:0008270">
    <property type="term" value="F:zinc ion binding"/>
    <property type="evidence" value="ECO:0007669"/>
    <property type="project" value="InterPro"/>
</dbReference>
<evidence type="ECO:0000256" key="2">
    <source>
        <dbReference type="PROSITE-ProRule" id="PRU00708"/>
    </source>
</evidence>
<evidence type="ECO:0000313" key="5">
    <source>
        <dbReference type="Proteomes" id="UP000236161"/>
    </source>
</evidence>
<feature type="repeat" description="PPR" evidence="2">
    <location>
        <begin position="207"/>
        <end position="241"/>
    </location>
</feature>
<dbReference type="Pfam" id="PF01535">
    <property type="entry name" value="PPR"/>
    <property type="match status" value="1"/>
</dbReference>